<dbReference type="Gene3D" id="1.10.730.10">
    <property type="entry name" value="Isoleucyl-tRNA Synthetase, Domain 1"/>
    <property type="match status" value="1"/>
</dbReference>
<name>A0A061JH75_9PROT</name>
<comment type="catalytic activity">
    <reaction evidence="10">
        <text>tRNA(Arg) + L-arginine + ATP = L-arginyl-tRNA(Arg) + AMP + diphosphate</text>
        <dbReference type="Rhea" id="RHEA:20301"/>
        <dbReference type="Rhea" id="RHEA-COMP:9658"/>
        <dbReference type="Rhea" id="RHEA-COMP:9673"/>
        <dbReference type="ChEBI" id="CHEBI:30616"/>
        <dbReference type="ChEBI" id="CHEBI:32682"/>
        <dbReference type="ChEBI" id="CHEBI:33019"/>
        <dbReference type="ChEBI" id="CHEBI:78442"/>
        <dbReference type="ChEBI" id="CHEBI:78513"/>
        <dbReference type="ChEBI" id="CHEBI:456215"/>
        <dbReference type="EC" id="6.1.1.19"/>
    </reaction>
</comment>
<dbReference type="InterPro" id="IPR035684">
    <property type="entry name" value="ArgRS_core"/>
</dbReference>
<proteinExistence type="inferred from homology"/>
<evidence type="ECO:0000256" key="10">
    <source>
        <dbReference type="ARBA" id="ARBA00049339"/>
    </source>
</evidence>
<evidence type="ECO:0000259" key="13">
    <source>
        <dbReference type="SMART" id="SM00836"/>
    </source>
</evidence>
<dbReference type="NCBIfam" id="TIGR00456">
    <property type="entry name" value="argS"/>
    <property type="match status" value="1"/>
</dbReference>
<keyword evidence="4" id="KW-0963">Cytoplasm</keyword>
<reference evidence="15 16" key="1">
    <citation type="journal article" date="2013" name="Genome Announc.">
        <title>Draft Genome Sequence of Holospora undulata Strain HU1, a Micronucleus-Specific Symbiont of the Ciliate Paramecium caudatum.</title>
        <authorList>
            <person name="Dohra H."/>
            <person name="Suzuki H."/>
            <person name="Suzuki T."/>
            <person name="Tanaka K."/>
            <person name="Fujishima M."/>
        </authorList>
    </citation>
    <scope>NUCLEOTIDE SEQUENCE [LARGE SCALE GENOMIC DNA]</scope>
    <source>
        <strain evidence="15 16">HU1</strain>
    </source>
</reference>
<dbReference type="Gene3D" id="3.30.1360.70">
    <property type="entry name" value="Arginyl tRNA synthetase N-terminal domain"/>
    <property type="match status" value="1"/>
</dbReference>
<dbReference type="InterPro" id="IPR001412">
    <property type="entry name" value="aa-tRNA-synth_I_CS"/>
</dbReference>
<comment type="caution">
    <text evidence="15">The sequence shown here is derived from an EMBL/GenBank/DDBJ whole genome shotgun (WGS) entry which is preliminary data.</text>
</comment>
<dbReference type="SMART" id="SM01016">
    <property type="entry name" value="Arg_tRNA_synt_N"/>
    <property type="match status" value="1"/>
</dbReference>
<evidence type="ECO:0000256" key="8">
    <source>
        <dbReference type="ARBA" id="ARBA00022917"/>
    </source>
</evidence>
<dbReference type="EMBL" id="ARPM03000028">
    <property type="protein sequence ID" value="ETZ05500.1"/>
    <property type="molecule type" value="Genomic_DNA"/>
</dbReference>
<dbReference type="EC" id="6.1.1.19" evidence="2 11"/>
<dbReference type="GO" id="GO:0005737">
    <property type="term" value="C:cytoplasm"/>
    <property type="evidence" value="ECO:0007669"/>
    <property type="project" value="UniProtKB-UniRule"/>
</dbReference>
<gene>
    <name evidence="15" type="ORF">K737_300059</name>
</gene>
<comment type="similarity">
    <text evidence="1 12">Belongs to the class-I aminoacyl-tRNA synthetase family.</text>
</comment>
<dbReference type="GO" id="GO:0005524">
    <property type="term" value="F:ATP binding"/>
    <property type="evidence" value="ECO:0007669"/>
    <property type="project" value="UniProtKB-KW"/>
</dbReference>
<dbReference type="SUPFAM" id="SSF55190">
    <property type="entry name" value="Arginyl-tRNA synthetase (ArgRS), N-terminal 'additional' domain"/>
    <property type="match status" value="1"/>
</dbReference>
<dbReference type="Pfam" id="PF00750">
    <property type="entry name" value="tRNA-synt_1d"/>
    <property type="match status" value="1"/>
</dbReference>
<dbReference type="InterPro" id="IPR005148">
    <property type="entry name" value="Arg-tRNA-synth_N"/>
</dbReference>
<accession>A0A061JH75</accession>
<dbReference type="InterPro" id="IPR008909">
    <property type="entry name" value="DALR_anticod-bd"/>
</dbReference>
<feature type="domain" description="Arginyl tRNA synthetase N-terminal" evidence="14">
    <location>
        <begin position="2"/>
        <end position="87"/>
    </location>
</feature>
<evidence type="ECO:0000256" key="11">
    <source>
        <dbReference type="NCBIfam" id="TIGR00456"/>
    </source>
</evidence>
<keyword evidence="9 12" id="KW-0030">Aminoacyl-tRNA synthetase</keyword>
<protein>
    <recommendedName>
        <fullName evidence="3 11">Arginine--tRNA ligase</fullName>
        <ecNumber evidence="2 11">6.1.1.19</ecNumber>
    </recommendedName>
</protein>
<dbReference type="SUPFAM" id="SSF47323">
    <property type="entry name" value="Anticodon-binding domain of a subclass of class I aminoacyl-tRNA synthetases"/>
    <property type="match status" value="1"/>
</dbReference>
<evidence type="ECO:0000313" key="15">
    <source>
        <dbReference type="EMBL" id="ETZ05500.1"/>
    </source>
</evidence>
<evidence type="ECO:0000256" key="12">
    <source>
        <dbReference type="RuleBase" id="RU363038"/>
    </source>
</evidence>
<keyword evidence="16" id="KW-1185">Reference proteome</keyword>
<dbReference type="PROSITE" id="PS00178">
    <property type="entry name" value="AA_TRNA_LIGASE_I"/>
    <property type="match status" value="1"/>
</dbReference>
<evidence type="ECO:0000256" key="6">
    <source>
        <dbReference type="ARBA" id="ARBA00022741"/>
    </source>
</evidence>
<sequence>MEKFLFALKTWVENQLIQEGYDGIELDFILLTQRSHGDFTTHGAFSAAKKFKKSPVNIAQRICGHVQSFKGVKKAEVAGSGFVNITVEPCLWGLWTKEILENFQTYGQNPEKRISVNIEYVSANPTGPLHVGHGRCAVVGDVLANIMESAGYTVTREYYVNDAGNQISLLAKSVYSAYKTLLGYAQEDLQSYPGEYIQYIAQTLVEQEKDAWVHVPESVWEPYIGIFSVQHVMHLIQEDLKALNICHDVFTCERFLYQYGAINSVFSKLKEKGWVYEGIMDAPKSNNSLTSIQCQPLPLLRTTLWGDAQDRALCKPDGTWTYFAADLAYHMDKVRRKFDICIDILGADHIGHVTRLKGAIEALAENSVHLEMICCQMVRFFSEKRPIKMSKRTGTFVSIQDILQYVDADTFRFFMVSKKADTHFDLDIQEMKACTKDNGIFYIQYAHARCCSVLRHGVHLWPFLAEKEWWRDIKISSWGKEYKEGIGLALNFPRLVDNAAQSREPHILCSGLYKLAQCFHGVWQQGNHQAELRFLDRQEKERSLENLVWVQAIAIVLKQGLALLGIKAKEEL</sequence>
<dbReference type="Pfam" id="PF05746">
    <property type="entry name" value="DALR_1"/>
    <property type="match status" value="1"/>
</dbReference>
<keyword evidence="5 12" id="KW-0436">Ligase</keyword>
<keyword evidence="8 12" id="KW-0648">Protein biosynthesis</keyword>
<dbReference type="GO" id="GO:0006420">
    <property type="term" value="P:arginyl-tRNA aminoacylation"/>
    <property type="evidence" value="ECO:0007669"/>
    <property type="project" value="UniProtKB-UniRule"/>
</dbReference>
<dbReference type="CDD" id="cd00671">
    <property type="entry name" value="ArgRS_core"/>
    <property type="match status" value="1"/>
</dbReference>
<evidence type="ECO:0000256" key="4">
    <source>
        <dbReference type="ARBA" id="ARBA00022490"/>
    </source>
</evidence>
<dbReference type="GO" id="GO:0004814">
    <property type="term" value="F:arginine-tRNA ligase activity"/>
    <property type="evidence" value="ECO:0007669"/>
    <property type="project" value="UniProtKB-UniRule"/>
</dbReference>
<dbReference type="PRINTS" id="PR01038">
    <property type="entry name" value="TRNASYNTHARG"/>
</dbReference>
<organism evidence="15 16">
    <name type="scientific">Holospora undulata HU1</name>
    <dbReference type="NCBI Taxonomy" id="1321371"/>
    <lineage>
        <taxon>Bacteria</taxon>
        <taxon>Pseudomonadati</taxon>
        <taxon>Pseudomonadota</taxon>
        <taxon>Alphaproteobacteria</taxon>
        <taxon>Holosporales</taxon>
        <taxon>Holosporaceae</taxon>
        <taxon>Holospora</taxon>
    </lineage>
</organism>
<dbReference type="InterPro" id="IPR014729">
    <property type="entry name" value="Rossmann-like_a/b/a_fold"/>
</dbReference>
<evidence type="ECO:0000256" key="1">
    <source>
        <dbReference type="ARBA" id="ARBA00005594"/>
    </source>
</evidence>
<keyword evidence="7 12" id="KW-0067">ATP-binding</keyword>
<dbReference type="SUPFAM" id="SSF52374">
    <property type="entry name" value="Nucleotidylyl transferase"/>
    <property type="match status" value="1"/>
</dbReference>
<dbReference type="Gene3D" id="3.40.50.620">
    <property type="entry name" value="HUPs"/>
    <property type="match status" value="1"/>
</dbReference>
<evidence type="ECO:0000256" key="5">
    <source>
        <dbReference type="ARBA" id="ARBA00022598"/>
    </source>
</evidence>
<dbReference type="InterPro" id="IPR001278">
    <property type="entry name" value="Arg-tRNA-ligase"/>
</dbReference>
<dbReference type="AlphaFoldDB" id="A0A061JH75"/>
<dbReference type="InterPro" id="IPR036695">
    <property type="entry name" value="Arg-tRNA-synth_N_sf"/>
</dbReference>
<evidence type="ECO:0000256" key="2">
    <source>
        <dbReference type="ARBA" id="ARBA00012837"/>
    </source>
</evidence>
<dbReference type="RefSeq" id="WP_006298424.1">
    <property type="nucleotide sequence ID" value="NZ_ARPM03000028.1"/>
</dbReference>
<evidence type="ECO:0000313" key="16">
    <source>
        <dbReference type="Proteomes" id="UP000026922"/>
    </source>
</evidence>
<evidence type="ECO:0000259" key="14">
    <source>
        <dbReference type="SMART" id="SM01016"/>
    </source>
</evidence>
<dbReference type="SMART" id="SM00836">
    <property type="entry name" value="DALR_1"/>
    <property type="match status" value="1"/>
</dbReference>
<evidence type="ECO:0000256" key="3">
    <source>
        <dbReference type="ARBA" id="ARBA00020262"/>
    </source>
</evidence>
<dbReference type="PANTHER" id="PTHR11956">
    <property type="entry name" value="ARGINYL-TRNA SYNTHETASE"/>
    <property type="match status" value="1"/>
</dbReference>
<evidence type="ECO:0000256" key="9">
    <source>
        <dbReference type="ARBA" id="ARBA00023146"/>
    </source>
</evidence>
<dbReference type="PANTHER" id="PTHR11956:SF5">
    <property type="entry name" value="ARGININE--TRNA LIGASE, CYTOPLASMIC"/>
    <property type="match status" value="1"/>
</dbReference>
<dbReference type="InterPro" id="IPR009080">
    <property type="entry name" value="tRNAsynth_Ia_anticodon-bd"/>
</dbReference>
<feature type="domain" description="DALR anticodon binding" evidence="13">
    <location>
        <begin position="443"/>
        <end position="572"/>
    </location>
</feature>
<evidence type="ECO:0000256" key="7">
    <source>
        <dbReference type="ARBA" id="ARBA00022840"/>
    </source>
</evidence>
<dbReference type="Pfam" id="PF03485">
    <property type="entry name" value="Arg_tRNA_synt_N"/>
    <property type="match status" value="1"/>
</dbReference>
<keyword evidence="6 12" id="KW-0547">Nucleotide-binding</keyword>
<dbReference type="Proteomes" id="UP000026922">
    <property type="component" value="Unassembled WGS sequence"/>
</dbReference>